<evidence type="ECO:0000313" key="2">
    <source>
        <dbReference type="Proteomes" id="UP001165064"/>
    </source>
</evidence>
<dbReference type="Proteomes" id="UP001165064">
    <property type="component" value="Unassembled WGS sequence"/>
</dbReference>
<sequence>MSLVSQQQLLQNQLRLKQLDEQRLKQFEQTKSFQSSNTQEVLQNLRKREAEKMVPTPQKDPTDPTSVLMPTNANPTEVLASRFNSWRNIIGCLIHYLKEIVSVHEEISRQQIRLHHAITFPFITQGLDGDYYQPIRLNNSSGSGGGASNLFHHNNNDTGASGGGAGSGAGGNVASDLARQNDDFEMARKFFLPLGSGSVQDLPTLLYQYHSRAAQLAQTTVKELNQTIIPRLEDLKRDLLVKIKEIRTLQSDFKTQIGTLQHQTKSSLSAYAAAIDMAKKNPSHLDPKQDPHILKYVLDRQIKKQLTEENYLHEAFINLQTSGKELEKVVYIEMQTALTVYAKLMGQQAQNVFDQLISKLDMGILTKDPAFEWDSFVAKDTANFIDLNLPMRHSSEIQYRGQNDPLAFEIRSGYLERKSKYLKSYTRAWYVLTPCFIHEFKSSDRKKDPYPSMSLPLEDCSISEHSRKDDKNPDAFHKFVLHTKSSGGGLMSKGHNWVFKAMGYDQMMLWYNDLKKLTQMPTPQSRTTVAWERRKSRRLASLATSGAPSRSSSVSTTRASRAGAGVRTSYTGGISGGNPAIQVNSSPRHQSTSRMSQRMSLRNDSSALSANQVSRMSMSHDSLSTHSADTDTMLAMPVRSPQVGSNGAQFGGDLSAYKPNNRGEVLPNGQFAGKRFTEIGRVDDGGDFDGGFDGGEGDVTVGQQDLYPVGDDVGSRKVTQHMY</sequence>
<dbReference type="EMBL" id="BSXS01001066">
    <property type="protein sequence ID" value="GME74966.1"/>
    <property type="molecule type" value="Genomic_DNA"/>
</dbReference>
<evidence type="ECO:0000313" key="1">
    <source>
        <dbReference type="EMBL" id="GME74966.1"/>
    </source>
</evidence>
<proteinExistence type="predicted"/>
<reference evidence="1" key="1">
    <citation type="submission" date="2023-04" db="EMBL/GenBank/DDBJ databases">
        <title>Ambrosiozyma monospora NBRC 10751.</title>
        <authorList>
            <person name="Ichikawa N."/>
            <person name="Sato H."/>
            <person name="Tonouchi N."/>
        </authorList>
    </citation>
    <scope>NUCLEOTIDE SEQUENCE</scope>
    <source>
        <strain evidence="1">NBRC 10751</strain>
    </source>
</reference>
<protein>
    <submittedName>
        <fullName evidence="1">Unnamed protein product</fullName>
    </submittedName>
</protein>
<organism evidence="1 2">
    <name type="scientific">Ambrosiozyma monospora</name>
    <name type="common">Yeast</name>
    <name type="synonym">Endomycopsis monosporus</name>
    <dbReference type="NCBI Taxonomy" id="43982"/>
    <lineage>
        <taxon>Eukaryota</taxon>
        <taxon>Fungi</taxon>
        <taxon>Dikarya</taxon>
        <taxon>Ascomycota</taxon>
        <taxon>Saccharomycotina</taxon>
        <taxon>Pichiomycetes</taxon>
        <taxon>Pichiales</taxon>
        <taxon>Pichiaceae</taxon>
        <taxon>Ambrosiozyma</taxon>
    </lineage>
</organism>
<keyword evidence="2" id="KW-1185">Reference proteome</keyword>
<comment type="caution">
    <text evidence="1">The sequence shown here is derived from an EMBL/GenBank/DDBJ whole genome shotgun (WGS) entry which is preliminary data.</text>
</comment>
<name>A0ACB5SWQ6_AMBMO</name>
<accession>A0ACB5SWQ6</accession>
<gene>
    <name evidence="1" type="ORF">Amon02_000197100</name>
</gene>